<feature type="domain" description="Tc1-like transposase DDE" evidence="1">
    <location>
        <begin position="90"/>
        <end position="172"/>
    </location>
</feature>
<dbReference type="AlphaFoldDB" id="A0A9N9CQN0"/>
<reference evidence="2" key="1">
    <citation type="submission" date="2021-06" db="EMBL/GenBank/DDBJ databases">
        <authorList>
            <person name="Kallberg Y."/>
            <person name="Tangrot J."/>
            <person name="Rosling A."/>
        </authorList>
    </citation>
    <scope>NUCLEOTIDE SEQUENCE</scope>
    <source>
        <strain evidence="2">MT106</strain>
    </source>
</reference>
<evidence type="ECO:0000313" key="2">
    <source>
        <dbReference type="EMBL" id="CAG8610643.1"/>
    </source>
</evidence>
<sequence>MRAGNIKLEQLNKELETVDEFSVHPGEVSSFVWSRKGCPKAVPRKGRSANYTLILCVRNVKKKAVVSYRLFENEKKKIKDAKTGKVSIKKGTDAIDFYNFLKNIELPTNEQYYLLLDNSKIHKTTKELEELGLSMEELARQKNITLVYLPRYTPELNPIELCFNTVRYFTKNLPTDNEGELEESIDKIIDMINQKDLTKYLRHCQEFFSFDESGN</sequence>
<comment type="caution">
    <text evidence="2">The sequence shown here is derived from an EMBL/GenBank/DDBJ whole genome shotgun (WGS) entry which is preliminary data.</text>
</comment>
<dbReference type="InterPro" id="IPR038717">
    <property type="entry name" value="Tc1-like_DDE_dom"/>
</dbReference>
<proteinExistence type="predicted"/>
<dbReference type="OrthoDB" id="2428500at2759"/>
<name>A0A9N9CQN0_9GLOM</name>
<dbReference type="InterPro" id="IPR036397">
    <property type="entry name" value="RNaseH_sf"/>
</dbReference>
<dbReference type="GO" id="GO:0003676">
    <property type="term" value="F:nucleic acid binding"/>
    <property type="evidence" value="ECO:0007669"/>
    <property type="project" value="InterPro"/>
</dbReference>
<gene>
    <name evidence="2" type="ORF">AGERDE_LOCUS9574</name>
</gene>
<evidence type="ECO:0000313" key="3">
    <source>
        <dbReference type="Proteomes" id="UP000789831"/>
    </source>
</evidence>
<dbReference type="Gene3D" id="3.30.420.10">
    <property type="entry name" value="Ribonuclease H-like superfamily/Ribonuclease H"/>
    <property type="match status" value="1"/>
</dbReference>
<protein>
    <submittedName>
        <fullName evidence="2">11330_t:CDS:1</fullName>
    </submittedName>
</protein>
<organism evidence="2 3">
    <name type="scientific">Ambispora gerdemannii</name>
    <dbReference type="NCBI Taxonomy" id="144530"/>
    <lineage>
        <taxon>Eukaryota</taxon>
        <taxon>Fungi</taxon>
        <taxon>Fungi incertae sedis</taxon>
        <taxon>Mucoromycota</taxon>
        <taxon>Glomeromycotina</taxon>
        <taxon>Glomeromycetes</taxon>
        <taxon>Archaeosporales</taxon>
        <taxon>Ambisporaceae</taxon>
        <taxon>Ambispora</taxon>
    </lineage>
</organism>
<dbReference type="Proteomes" id="UP000789831">
    <property type="component" value="Unassembled WGS sequence"/>
</dbReference>
<keyword evidence="3" id="KW-1185">Reference proteome</keyword>
<evidence type="ECO:0000259" key="1">
    <source>
        <dbReference type="Pfam" id="PF13358"/>
    </source>
</evidence>
<accession>A0A9N9CQN0</accession>
<dbReference type="EMBL" id="CAJVPL010002447">
    <property type="protein sequence ID" value="CAG8610643.1"/>
    <property type="molecule type" value="Genomic_DNA"/>
</dbReference>
<dbReference type="Pfam" id="PF13358">
    <property type="entry name" value="DDE_3"/>
    <property type="match status" value="1"/>
</dbReference>